<dbReference type="VEuPathDB" id="FungiDB:PHYBLDRAFT_162027"/>
<evidence type="ECO:0000313" key="1">
    <source>
        <dbReference type="EMBL" id="OAD81413.1"/>
    </source>
</evidence>
<reference evidence="2" key="1">
    <citation type="submission" date="2015-06" db="EMBL/GenBank/DDBJ databases">
        <title>Expansion of signal transduction pathways in fungi by whole-genome duplication.</title>
        <authorList>
            <consortium name="DOE Joint Genome Institute"/>
            <person name="Corrochano L.M."/>
            <person name="Kuo A."/>
            <person name="Marcet-Houben M."/>
            <person name="Polaino S."/>
            <person name="Salamov A."/>
            <person name="Villalobos J.M."/>
            <person name="Alvarez M.I."/>
            <person name="Avalos J."/>
            <person name="Benito E.P."/>
            <person name="Benoit I."/>
            <person name="Burger G."/>
            <person name="Camino L.P."/>
            <person name="Canovas D."/>
            <person name="Cerda-Olmedo E."/>
            <person name="Cheng J.-F."/>
            <person name="Dominguez A."/>
            <person name="Elias M."/>
            <person name="Eslava A.P."/>
            <person name="Glaser F."/>
            <person name="Grimwood J."/>
            <person name="Gutierrez G."/>
            <person name="Heitman J."/>
            <person name="Henrissat B."/>
            <person name="Iturriaga E.A."/>
            <person name="Lang B.F."/>
            <person name="Lavin J.L."/>
            <person name="Lee S."/>
            <person name="Li W."/>
            <person name="Lindquist E."/>
            <person name="Lopez-Garcia S."/>
            <person name="Luque E.M."/>
            <person name="Marcos A.T."/>
            <person name="Martin J."/>
            <person name="McCluskey K."/>
            <person name="Medina H.R."/>
            <person name="Miralles-Duran A."/>
            <person name="Miyazaki A."/>
            <person name="Munoz-Torres E."/>
            <person name="Oguiza J.A."/>
            <person name="Ohm R."/>
            <person name="Olmedo M."/>
            <person name="Orejas M."/>
            <person name="Ortiz-Castellanos L."/>
            <person name="Pisabarro A.G."/>
            <person name="Rodriguez-Romero J."/>
            <person name="Ruiz-Herrera J."/>
            <person name="Ruiz-Vazquez R."/>
            <person name="Sanz C."/>
            <person name="Schackwitz W."/>
            <person name="Schmutz J."/>
            <person name="Shahriari M."/>
            <person name="Shelest E."/>
            <person name="Silva-Franco F."/>
            <person name="Soanes D."/>
            <person name="Syed K."/>
            <person name="Tagua V.G."/>
            <person name="Talbot N.J."/>
            <person name="Thon M."/>
            <person name="De vries R.P."/>
            <person name="Wiebenga A."/>
            <person name="Yadav J.S."/>
            <person name="Braun E.L."/>
            <person name="Baker S."/>
            <person name="Garre V."/>
            <person name="Horwitz B."/>
            <person name="Torres-Martinez S."/>
            <person name="Idnurm A."/>
            <person name="Herrera-Estrella A."/>
            <person name="Gabaldon T."/>
            <person name="Grigoriev I.V."/>
        </authorList>
    </citation>
    <scope>NUCLEOTIDE SEQUENCE [LARGE SCALE GENOMIC DNA]</scope>
    <source>
        <strain evidence="2">NRRL 1555(-)</strain>
    </source>
</reference>
<organism evidence="1 2">
    <name type="scientific">Phycomyces blakesleeanus (strain ATCC 8743b / DSM 1359 / FGSC 10004 / NBRC 33097 / NRRL 1555)</name>
    <dbReference type="NCBI Taxonomy" id="763407"/>
    <lineage>
        <taxon>Eukaryota</taxon>
        <taxon>Fungi</taxon>
        <taxon>Fungi incertae sedis</taxon>
        <taxon>Mucoromycota</taxon>
        <taxon>Mucoromycotina</taxon>
        <taxon>Mucoromycetes</taxon>
        <taxon>Mucorales</taxon>
        <taxon>Phycomycetaceae</taxon>
        <taxon>Phycomyces</taxon>
    </lineage>
</organism>
<accession>A0A162VB41</accession>
<dbReference type="EMBL" id="KV440971">
    <property type="protein sequence ID" value="OAD81413.1"/>
    <property type="molecule type" value="Genomic_DNA"/>
</dbReference>
<dbReference type="GeneID" id="28995454"/>
<keyword evidence="2" id="KW-1185">Reference proteome</keyword>
<gene>
    <name evidence="1" type="ORF">PHYBLDRAFT_162027</name>
</gene>
<name>A0A162VB41_PHYB8</name>
<proteinExistence type="predicted"/>
<dbReference type="RefSeq" id="XP_018299453.1">
    <property type="nucleotide sequence ID" value="XM_018434548.1"/>
</dbReference>
<dbReference type="AlphaFoldDB" id="A0A162VB41"/>
<dbReference type="OrthoDB" id="10592121at2759"/>
<evidence type="ECO:0000313" key="2">
    <source>
        <dbReference type="Proteomes" id="UP000077315"/>
    </source>
</evidence>
<sequence>MPFSQLETLQVLNIFIKMHVKHFVIEQLVNANGRNLVWELGERDIEFCQRYHKDFERRKGHEKTRKDMRLGDMGYRQKRFWKRDLQFGVLIFRFKSVKDYFIKERGRHCYCIAYHAFESYLD</sequence>
<dbReference type="Proteomes" id="UP000077315">
    <property type="component" value="Unassembled WGS sequence"/>
</dbReference>
<protein>
    <submittedName>
        <fullName evidence="1">Uncharacterized protein</fullName>
    </submittedName>
</protein>
<dbReference type="InParanoid" id="A0A162VB41"/>